<proteinExistence type="predicted"/>
<protein>
    <submittedName>
        <fullName evidence="2">Uncharacterized protein</fullName>
    </submittedName>
</protein>
<dbReference type="Proteomes" id="UP000254465">
    <property type="component" value="Unassembled WGS sequence"/>
</dbReference>
<dbReference type="EMBL" id="QJPJ01000026">
    <property type="protein sequence ID" value="PXZ38109.1"/>
    <property type="molecule type" value="Genomic_DNA"/>
</dbReference>
<sequence length="161" mass="18907">MNKLNEHKFCLNNEEALQFIELLKSYDKDLYWNKGRNIHWRTINFVPNDRDELAGPVPGATVQVDYKYSKRVKESGKLVLTLFKRKQHEKLRAYQLELSDENKISSHDGNTIIKGSHEHIGKQVRKIIPDTEIENIAHWFALFCDKIRLEFTGSKLNLPEE</sequence>
<organism evidence="2 4">
    <name type="scientific">Avibacterium paragallinarum</name>
    <name type="common">Haemophilus gallinarum</name>
    <dbReference type="NCBI Taxonomy" id="728"/>
    <lineage>
        <taxon>Bacteria</taxon>
        <taxon>Pseudomonadati</taxon>
        <taxon>Pseudomonadota</taxon>
        <taxon>Gammaproteobacteria</taxon>
        <taxon>Pasteurellales</taxon>
        <taxon>Pasteurellaceae</taxon>
        <taxon>Avibacterium</taxon>
    </lineage>
</organism>
<evidence type="ECO:0000313" key="3">
    <source>
        <dbReference type="Proteomes" id="UP000247594"/>
    </source>
</evidence>
<dbReference type="Proteomes" id="UP000247594">
    <property type="component" value="Unassembled WGS sequence"/>
</dbReference>
<evidence type="ECO:0000313" key="1">
    <source>
        <dbReference type="EMBL" id="PXZ38109.1"/>
    </source>
</evidence>
<dbReference type="EMBL" id="UGHK01000002">
    <property type="protein sequence ID" value="STO71809.1"/>
    <property type="molecule type" value="Genomic_DNA"/>
</dbReference>
<name>A0A2V4F7X5_AVIPA</name>
<gene>
    <name evidence="1" type="ORF">DM482_11015</name>
    <name evidence="2" type="ORF">NCTC11296_01722</name>
</gene>
<evidence type="ECO:0000313" key="4">
    <source>
        <dbReference type="Proteomes" id="UP000254465"/>
    </source>
</evidence>
<reference evidence="1 3" key="2">
    <citation type="submission" date="2018-06" db="EMBL/GenBank/DDBJ databases">
        <authorList>
            <person name="Teymurazov M."/>
            <person name="Kislichkina A."/>
            <person name="Abaymova A."/>
            <person name="Mukhina T."/>
            <person name="Mayskaya N."/>
            <person name="Svetoch E."/>
            <person name="Bogun A."/>
        </authorList>
    </citation>
    <scope>NUCLEOTIDE SEQUENCE [LARGE SCALE GENOMIC DNA]</scope>
    <source>
        <strain evidence="1 3">SCPM-O-B-8406</strain>
    </source>
</reference>
<dbReference type="AlphaFoldDB" id="A0A2V4F7X5"/>
<reference evidence="2 4" key="1">
    <citation type="submission" date="2018-06" db="EMBL/GenBank/DDBJ databases">
        <authorList>
            <consortium name="Pathogen Informatics"/>
            <person name="Doyle S."/>
        </authorList>
    </citation>
    <scope>NUCLEOTIDE SEQUENCE [LARGE SCALE GENOMIC DNA]</scope>
    <source>
        <strain evidence="2 4">NCTC11296</strain>
    </source>
</reference>
<accession>A0A2V4F7X5</accession>
<evidence type="ECO:0000313" key="2">
    <source>
        <dbReference type="EMBL" id="STO71809.1"/>
    </source>
</evidence>
<dbReference type="RefSeq" id="WP_021724198.1">
    <property type="nucleotide sequence ID" value="NZ_JAXMPQ010000001.1"/>
</dbReference>